<protein>
    <submittedName>
        <fullName evidence="1">Uncharacterized protein</fullName>
    </submittedName>
</protein>
<name>A0A0F9IAW5_9ZZZZ</name>
<dbReference type="AlphaFoldDB" id="A0A0F9IAW5"/>
<gene>
    <name evidence="1" type="ORF">LCGC14_1681560</name>
</gene>
<proteinExistence type="predicted"/>
<organism evidence="1">
    <name type="scientific">marine sediment metagenome</name>
    <dbReference type="NCBI Taxonomy" id="412755"/>
    <lineage>
        <taxon>unclassified sequences</taxon>
        <taxon>metagenomes</taxon>
        <taxon>ecological metagenomes</taxon>
    </lineage>
</organism>
<comment type="caution">
    <text evidence="1">The sequence shown here is derived from an EMBL/GenBank/DDBJ whole genome shotgun (WGS) entry which is preliminary data.</text>
</comment>
<dbReference type="EMBL" id="LAZR01014583">
    <property type="protein sequence ID" value="KKM16864.1"/>
    <property type="molecule type" value="Genomic_DNA"/>
</dbReference>
<evidence type="ECO:0000313" key="1">
    <source>
        <dbReference type="EMBL" id="KKM16864.1"/>
    </source>
</evidence>
<accession>A0A0F9IAW5</accession>
<sequence length="496" mass="52340">MLILNGIIRTDQPAEDQKTAFGELLNAELTPIVQIHSAYNINTRILEARDNNGSSSVANNMFKVSTGAAANQSSSLLSRIAVKYNAGQGGLWRGTGVFTTGAANSTQYLGIGTASEGYFVGYNGTAFGVMRRQGGSPEIRTLTISAGATTAENITITLDDDAEATVAVTNTGDTTKTANEIAAHDYSDVGQGWKAHSMGANVVFESYNAASQTGAYSLSGTAPVAGTFAQSVAGVAPTETIVAQTSWNTDKFDGSGASGITLDPTKGNVYQIRYQWLGFGLISFFIEDPDDGDYHLVHKIEYANANTIPSLDNPTLPVCMAVANTGNTTDIVLQSSSMMGAIEGKDLEEGIVNSLIAEDTGIGTDETPIFSIHNHTIYQSKINRVRIEFRTFTASIDSVTANKPSTIRVRLNPTLTGASFSAVDADTSVVRTDVAATAVSGGELIYGQIITEGAAPPIDFTKVMDKLNPGETITVSLESLSGNVDSVISMNWKELF</sequence>
<reference evidence="1" key="1">
    <citation type="journal article" date="2015" name="Nature">
        <title>Complex archaea that bridge the gap between prokaryotes and eukaryotes.</title>
        <authorList>
            <person name="Spang A."/>
            <person name="Saw J.H."/>
            <person name="Jorgensen S.L."/>
            <person name="Zaremba-Niedzwiedzka K."/>
            <person name="Martijn J."/>
            <person name="Lind A.E."/>
            <person name="van Eijk R."/>
            <person name="Schleper C."/>
            <person name="Guy L."/>
            <person name="Ettema T.J."/>
        </authorList>
    </citation>
    <scope>NUCLEOTIDE SEQUENCE</scope>
</reference>